<comment type="caution">
    <text evidence="2">The sequence shown here is derived from an EMBL/GenBank/DDBJ whole genome shotgun (WGS) entry which is preliminary data.</text>
</comment>
<dbReference type="Proteomes" id="UP001257909">
    <property type="component" value="Unassembled WGS sequence"/>
</dbReference>
<protein>
    <submittedName>
        <fullName evidence="2">Dienelactone hydrolase</fullName>
    </submittedName>
</protein>
<dbReference type="GO" id="GO:0016787">
    <property type="term" value="F:hydrolase activity"/>
    <property type="evidence" value="ECO:0007669"/>
    <property type="project" value="UniProtKB-KW"/>
</dbReference>
<dbReference type="PANTHER" id="PTHR10824:SF4">
    <property type="entry name" value="ACYL-COENZYME A THIOESTERASE 1-LIKE"/>
    <property type="match status" value="1"/>
</dbReference>
<keyword evidence="3" id="KW-1185">Reference proteome</keyword>
<dbReference type="PANTHER" id="PTHR10824">
    <property type="entry name" value="ACYL-COENZYME A THIOESTERASE-RELATED"/>
    <property type="match status" value="1"/>
</dbReference>
<name>A0ABU1VVX8_9GAMM</name>
<dbReference type="EMBL" id="JAVDWR010000001">
    <property type="protein sequence ID" value="MDR7119886.1"/>
    <property type="molecule type" value="Genomic_DNA"/>
</dbReference>
<sequence length="281" mass="30875">MLNSIIKSGFVVFMSISFGINASPRILSMEKDGAVGKYYPASSPDKRVGVLVLGGSEGGHPELLAKAVVDAGYPTLALAYFNAQGLAPELERIPLEYFDQAKTWLQQQQNVKSDELIVVGWSKGAELALLLASKDKQISRVVAIAPSSVVWAGILKDWTKVPASSWTHQGQELAHVPFKPSGPVNSLLDLYKQSLANRADQDKATIQVENIAAKVVLMTGEKDEIWPSPQMAEDICSRMNLKQHDSCEHLNYEGLDHLLDNRFLDKNDVLNQTFTTKLNGE</sequence>
<dbReference type="RefSeq" id="WP_310274790.1">
    <property type="nucleotide sequence ID" value="NZ_JAVDWR010000001.1"/>
</dbReference>
<evidence type="ECO:0000313" key="3">
    <source>
        <dbReference type="Proteomes" id="UP001257909"/>
    </source>
</evidence>
<dbReference type="SUPFAM" id="SSF53474">
    <property type="entry name" value="alpha/beta-Hydrolases"/>
    <property type="match status" value="1"/>
</dbReference>
<dbReference type="InterPro" id="IPR029058">
    <property type="entry name" value="AB_hydrolase_fold"/>
</dbReference>
<keyword evidence="2" id="KW-0378">Hydrolase</keyword>
<reference evidence="2 3" key="1">
    <citation type="submission" date="2023-07" db="EMBL/GenBank/DDBJ databases">
        <title>Sorghum-associated microbial communities from plants grown in Nebraska, USA.</title>
        <authorList>
            <person name="Schachtman D."/>
        </authorList>
    </citation>
    <scope>NUCLEOTIDE SEQUENCE [LARGE SCALE GENOMIC DNA]</scope>
    <source>
        <strain evidence="2 3">4138</strain>
    </source>
</reference>
<evidence type="ECO:0000259" key="1">
    <source>
        <dbReference type="Pfam" id="PF08840"/>
    </source>
</evidence>
<gene>
    <name evidence="2" type="ORF">J2W69_000801</name>
</gene>
<evidence type="ECO:0000313" key="2">
    <source>
        <dbReference type="EMBL" id="MDR7119886.1"/>
    </source>
</evidence>
<organism evidence="2 3">
    <name type="scientific">Rheinheimera soli</name>
    <dbReference type="NCBI Taxonomy" id="443616"/>
    <lineage>
        <taxon>Bacteria</taxon>
        <taxon>Pseudomonadati</taxon>
        <taxon>Pseudomonadota</taxon>
        <taxon>Gammaproteobacteria</taxon>
        <taxon>Chromatiales</taxon>
        <taxon>Chromatiaceae</taxon>
        <taxon>Rheinheimera</taxon>
    </lineage>
</organism>
<dbReference type="Gene3D" id="3.40.50.1820">
    <property type="entry name" value="alpha/beta hydrolase"/>
    <property type="match status" value="1"/>
</dbReference>
<proteinExistence type="predicted"/>
<feature type="domain" description="BAAT/Acyl-CoA thioester hydrolase C-terminal" evidence="1">
    <location>
        <begin position="93"/>
        <end position="260"/>
    </location>
</feature>
<dbReference type="InterPro" id="IPR014940">
    <property type="entry name" value="BAAT_C"/>
</dbReference>
<accession>A0ABU1VVX8</accession>
<dbReference type="Pfam" id="PF08840">
    <property type="entry name" value="BAAT_C"/>
    <property type="match status" value="1"/>
</dbReference>